<dbReference type="Proteomes" id="UP000582981">
    <property type="component" value="Unassembled WGS sequence"/>
</dbReference>
<comment type="caution">
    <text evidence="2">The sequence shown here is derived from an EMBL/GenBank/DDBJ whole genome shotgun (WGS) entry which is preliminary data.</text>
</comment>
<dbReference type="RefSeq" id="WP_177144475.1">
    <property type="nucleotide sequence ID" value="NZ_JACAPU010000016.1"/>
</dbReference>
<evidence type="ECO:0000256" key="1">
    <source>
        <dbReference type="SAM" id="Phobius"/>
    </source>
</evidence>
<gene>
    <name evidence="2" type="ORF">HX829_15630</name>
</gene>
<sequence>MPSHSRSTATELLVRAARITIARWKAVSIALAGLGSIFSVSVLFTYLHVIGYPKLLGAAMTTKGALIPWIFITGLSFALYLAGLLVTSASYASALSFFKHNPQDQTAMSLLLMIPALTGIIALASSIIMMQRIGPIGAMAVAGGAVVATMLLMFLIPYFREKVCSNAVTDCEVHERSRLKQTLQIGVLTIAVWGTALTTVLPMLVLFSVYAWPANQHGILKLIATSVAITGVALFPAAAFFIGSDGVLTRARNALLARYAYSGGNCAVSRTICRAYDRLSSR</sequence>
<keyword evidence="1" id="KW-0812">Transmembrane</keyword>
<feature type="transmembrane region" description="Helical" evidence="1">
    <location>
        <begin position="69"/>
        <end position="98"/>
    </location>
</feature>
<accession>A0A7Y8BL70</accession>
<evidence type="ECO:0000313" key="3">
    <source>
        <dbReference type="Proteomes" id="UP000582981"/>
    </source>
</evidence>
<dbReference type="EMBL" id="JACAPU010000016">
    <property type="protein sequence ID" value="NWB47921.1"/>
    <property type="molecule type" value="Genomic_DNA"/>
</dbReference>
<protein>
    <submittedName>
        <fullName evidence="2">Uncharacterized protein</fullName>
    </submittedName>
</protein>
<keyword evidence="1" id="KW-0472">Membrane</keyword>
<feature type="transmembrane region" description="Helical" evidence="1">
    <location>
        <begin position="136"/>
        <end position="156"/>
    </location>
</feature>
<proteinExistence type="predicted"/>
<feature type="transmembrane region" description="Helical" evidence="1">
    <location>
        <begin position="218"/>
        <end position="242"/>
    </location>
</feature>
<reference evidence="2 3" key="1">
    <citation type="submission" date="2020-04" db="EMBL/GenBank/DDBJ databases">
        <title>Molecular characterization of pseudomonads from Agaricus bisporus reveal novel blotch 2 pathogens in Western Europe.</title>
        <authorList>
            <person name="Taparia T."/>
            <person name="Krijger M."/>
            <person name="Haynes E."/>
            <person name="Elpinstone J.G."/>
            <person name="Noble R."/>
            <person name="Van Der Wolf J."/>
        </authorList>
    </citation>
    <scope>NUCLEOTIDE SEQUENCE [LARGE SCALE GENOMIC DNA]</scope>
    <source>
        <strain evidence="2 3">F1001</strain>
    </source>
</reference>
<evidence type="ECO:0000313" key="2">
    <source>
        <dbReference type="EMBL" id="NWB47921.1"/>
    </source>
</evidence>
<feature type="transmembrane region" description="Helical" evidence="1">
    <location>
        <begin position="26"/>
        <end position="49"/>
    </location>
</feature>
<dbReference type="AlphaFoldDB" id="A0A7Y8BL70"/>
<keyword evidence="1" id="KW-1133">Transmembrane helix</keyword>
<name>A0A7Y8BL70_9PSED</name>
<feature type="transmembrane region" description="Helical" evidence="1">
    <location>
        <begin position="185"/>
        <end position="212"/>
    </location>
</feature>
<feature type="transmembrane region" description="Helical" evidence="1">
    <location>
        <begin position="110"/>
        <end position="130"/>
    </location>
</feature>
<organism evidence="2 3">
    <name type="scientific">Pseudomonas gingeri</name>
    <dbReference type="NCBI Taxonomy" id="117681"/>
    <lineage>
        <taxon>Bacteria</taxon>
        <taxon>Pseudomonadati</taxon>
        <taxon>Pseudomonadota</taxon>
        <taxon>Gammaproteobacteria</taxon>
        <taxon>Pseudomonadales</taxon>
        <taxon>Pseudomonadaceae</taxon>
        <taxon>Pseudomonas</taxon>
    </lineage>
</organism>